<comment type="caution">
    <text evidence="1">The sequence shown here is derived from an EMBL/GenBank/DDBJ whole genome shotgun (WGS) entry which is preliminary data.</text>
</comment>
<protein>
    <recommendedName>
        <fullName evidence="3">DUF2190 family protein</fullName>
    </recommendedName>
</protein>
<organism evidence="1 2">
    <name type="scientific">Rhizobium puerariae</name>
    <dbReference type="NCBI Taxonomy" id="1585791"/>
    <lineage>
        <taxon>Bacteria</taxon>
        <taxon>Pseudomonadati</taxon>
        <taxon>Pseudomonadota</taxon>
        <taxon>Alphaproteobacteria</taxon>
        <taxon>Hyphomicrobiales</taxon>
        <taxon>Rhizobiaceae</taxon>
        <taxon>Rhizobium/Agrobacterium group</taxon>
        <taxon>Rhizobium</taxon>
    </lineage>
</organism>
<reference evidence="1 2" key="1">
    <citation type="submission" date="2024-09" db="EMBL/GenBank/DDBJ databases">
        <authorList>
            <person name="Sun Q."/>
            <person name="Mori K."/>
        </authorList>
    </citation>
    <scope>NUCLEOTIDE SEQUENCE [LARGE SCALE GENOMIC DNA]</scope>
    <source>
        <strain evidence="1 2">TBRC 4938</strain>
    </source>
</reference>
<evidence type="ECO:0000313" key="2">
    <source>
        <dbReference type="Proteomes" id="UP001589692"/>
    </source>
</evidence>
<dbReference type="RefSeq" id="WP_377265008.1">
    <property type="nucleotide sequence ID" value="NZ_JBHMAA010000032.1"/>
</dbReference>
<sequence>MTDKVKIRRNSGTTHESDGLVSIEELMPAVGTNCVYHPESAVTLSDNHQGRLVILTGECEVTIPADLRPGFSCGWAQASEDAITFVAGDGVTIRSFGGSDTSGGQYALGGIARMPDGEFWLYGQLQ</sequence>
<keyword evidence="2" id="KW-1185">Reference proteome</keyword>
<evidence type="ECO:0008006" key="3">
    <source>
        <dbReference type="Google" id="ProtNLM"/>
    </source>
</evidence>
<dbReference type="EMBL" id="JBHMAA010000032">
    <property type="protein sequence ID" value="MFB9952193.1"/>
    <property type="molecule type" value="Genomic_DNA"/>
</dbReference>
<accession>A0ABV6AS90</accession>
<dbReference type="Proteomes" id="UP001589692">
    <property type="component" value="Unassembled WGS sequence"/>
</dbReference>
<gene>
    <name evidence="1" type="ORF">ACFFP0_25400</name>
</gene>
<proteinExistence type="predicted"/>
<name>A0ABV6AS90_9HYPH</name>
<evidence type="ECO:0000313" key="1">
    <source>
        <dbReference type="EMBL" id="MFB9952193.1"/>
    </source>
</evidence>